<dbReference type="SUPFAM" id="SSF53335">
    <property type="entry name" value="S-adenosyl-L-methionine-dependent methyltransferases"/>
    <property type="match status" value="1"/>
</dbReference>
<dbReference type="EMBL" id="FXAM01000001">
    <property type="protein sequence ID" value="SMF93308.1"/>
    <property type="molecule type" value="Genomic_DNA"/>
</dbReference>
<keyword evidence="1" id="KW-0489">Methyltransferase</keyword>
<dbReference type="OrthoDB" id="5565939at2"/>
<reference evidence="1 2" key="1">
    <citation type="submission" date="2016-12" db="EMBL/GenBank/DDBJ databases">
        <authorList>
            <person name="Song W.-J."/>
            <person name="Kurnit D.M."/>
        </authorList>
    </citation>
    <scope>NUCLEOTIDE SEQUENCE [LARGE SCALE GENOMIC DNA]</scope>
    <source>
        <strain evidence="1 2">175</strain>
    </source>
</reference>
<sequence>MTARHLSELVATAAARYRPAGRFAWHFAQGKLAGDPVFAGLLARGLIADHADILDLGCGQGLLAAWLQAARERHGCGAWPDAWPPPPRIRAYRGIELMPADAHRARTTLGADADIVTGDIRAADLGTPDTVVILDVLHFIGHADQAALLARIHAALTPGGTLLLRIGDAAGGAKFGFGLWVDRWVAFVRGHGLARLHCRTLRDWVALLERLGFAVEVLPMAQGTPFANQLLIARKPTAATTGPAAGA</sequence>
<dbReference type="GO" id="GO:0008168">
    <property type="term" value="F:methyltransferase activity"/>
    <property type="evidence" value="ECO:0007669"/>
    <property type="project" value="UniProtKB-KW"/>
</dbReference>
<dbReference type="CDD" id="cd02440">
    <property type="entry name" value="AdoMet_MTases"/>
    <property type="match status" value="1"/>
</dbReference>
<dbReference type="Proteomes" id="UP000192923">
    <property type="component" value="Unassembled WGS sequence"/>
</dbReference>
<dbReference type="RefSeq" id="WP_085209777.1">
    <property type="nucleotide sequence ID" value="NZ_FXAM01000001.1"/>
</dbReference>
<proteinExistence type="predicted"/>
<dbReference type="AlphaFoldDB" id="A0A1Y6CRQ4"/>
<evidence type="ECO:0000313" key="1">
    <source>
        <dbReference type="EMBL" id="SMF93308.1"/>
    </source>
</evidence>
<organism evidence="1 2">
    <name type="scientific">Methylomagnum ishizawai</name>
    <dbReference type="NCBI Taxonomy" id="1760988"/>
    <lineage>
        <taxon>Bacteria</taxon>
        <taxon>Pseudomonadati</taxon>
        <taxon>Pseudomonadota</taxon>
        <taxon>Gammaproteobacteria</taxon>
        <taxon>Methylococcales</taxon>
        <taxon>Methylococcaceae</taxon>
        <taxon>Methylomagnum</taxon>
    </lineage>
</organism>
<accession>A0A1Y6CRQ4</accession>
<gene>
    <name evidence="1" type="ORF">SAMN02949497_0586</name>
</gene>
<dbReference type="Gene3D" id="3.40.50.150">
    <property type="entry name" value="Vaccinia Virus protein VP39"/>
    <property type="match status" value="1"/>
</dbReference>
<evidence type="ECO:0000313" key="2">
    <source>
        <dbReference type="Proteomes" id="UP000192923"/>
    </source>
</evidence>
<protein>
    <submittedName>
        <fullName evidence="1">Methyltransferase domain-containing protein</fullName>
    </submittedName>
</protein>
<dbReference type="STRING" id="1760988.SAMN02949497_0586"/>
<dbReference type="InterPro" id="IPR029063">
    <property type="entry name" value="SAM-dependent_MTases_sf"/>
</dbReference>
<keyword evidence="2" id="KW-1185">Reference proteome</keyword>
<dbReference type="Pfam" id="PF13489">
    <property type="entry name" value="Methyltransf_23"/>
    <property type="match status" value="1"/>
</dbReference>
<keyword evidence="1" id="KW-0808">Transferase</keyword>
<dbReference type="GO" id="GO:0032259">
    <property type="term" value="P:methylation"/>
    <property type="evidence" value="ECO:0007669"/>
    <property type="project" value="UniProtKB-KW"/>
</dbReference>
<name>A0A1Y6CRQ4_9GAMM</name>